<dbReference type="EMBL" id="KK583380">
    <property type="protein sequence ID" value="KDO18977.1"/>
    <property type="molecule type" value="Genomic_DNA"/>
</dbReference>
<dbReference type="VEuPathDB" id="FungiDB:SPRG_14814"/>
<dbReference type="PANTHER" id="PTHR28069">
    <property type="entry name" value="GH20023P"/>
    <property type="match status" value="1"/>
</dbReference>
<evidence type="ECO:0000313" key="5">
    <source>
        <dbReference type="Proteomes" id="UP000030745"/>
    </source>
</evidence>
<accession>A0A067BWI4</accession>
<name>A0A067BWI4_SAPPC</name>
<evidence type="ECO:0000256" key="1">
    <source>
        <dbReference type="ARBA" id="ARBA00008511"/>
    </source>
</evidence>
<keyword evidence="5" id="KW-1185">Reference proteome</keyword>
<evidence type="ECO:0000313" key="4">
    <source>
        <dbReference type="EMBL" id="KDO18977.1"/>
    </source>
</evidence>
<dbReference type="RefSeq" id="XP_012210325.1">
    <property type="nucleotide sequence ID" value="XM_012354935.1"/>
</dbReference>
<gene>
    <name evidence="4" type="ORF">SPRG_14814</name>
</gene>
<dbReference type="KEGG" id="spar:SPRG_14814"/>
<organism evidence="4 5">
    <name type="scientific">Saprolegnia parasitica (strain CBS 223.65)</name>
    <dbReference type="NCBI Taxonomy" id="695850"/>
    <lineage>
        <taxon>Eukaryota</taxon>
        <taxon>Sar</taxon>
        <taxon>Stramenopiles</taxon>
        <taxon>Oomycota</taxon>
        <taxon>Saprolegniomycetes</taxon>
        <taxon>Saprolegniales</taxon>
        <taxon>Saprolegniaceae</taxon>
        <taxon>Saprolegnia</taxon>
    </lineage>
</organism>
<dbReference type="Pfam" id="PF18201">
    <property type="entry name" value="PIH1_CS"/>
    <property type="match status" value="1"/>
</dbReference>
<feature type="domain" description="PIH1D1/2/3 CS-like" evidence="2">
    <location>
        <begin position="420"/>
        <end position="483"/>
    </location>
</feature>
<evidence type="ECO:0000259" key="3">
    <source>
        <dbReference type="Pfam" id="PF20179"/>
    </source>
</evidence>
<dbReference type="OrthoDB" id="5282002at2759"/>
<sequence>MQPELALDQRGDGMYSGSFRWTEHKQFPALPRRSGAAAPTAPLAIGWQGYLEQCHATSLLPWATNDPSFLDALSFPMTLVYMTKLLNAEAAWPPGRTITILVVGATVKAEQRIWDRTNYWAEISAFYPDRAFDVWFIGPEVSMSVHGGTAKSRVTAHAYRGTTGSFLASHDVDVATTVVIGYNTGFGNFVESGRYDLLWSWLPDLYAIVASGLLSIFACANDYADMNGEFAVHTRVLGSNMAYLPRDNPFSAASHLHEDGKRESAWSRANSFVYAIQGGDGTRQQMLALGDFKRLSALLNAEAGDTHLIDRVGRHYFRGMVLSKEQAARCKLLQQKKPPPVDRIEAADVNKDDTDKRIVDATSDANQNQARHQNKVGTLEPVPPIEEVMERLVETTTPMPRGTTEATPQYELISTMDNAKMTLTIHTPALASVRDMALDVSSDTLQFVVPGVYRLQVALPWAVDNATTRPTFSKKARRLVIALASPTA</sequence>
<dbReference type="InterPro" id="IPR041442">
    <property type="entry name" value="PIH1D1/2/3_CS-like"/>
</dbReference>
<reference evidence="4 5" key="1">
    <citation type="journal article" date="2013" name="PLoS Genet.">
        <title>Distinctive expansion of potential virulence genes in the genome of the oomycete fish pathogen Saprolegnia parasitica.</title>
        <authorList>
            <person name="Jiang R.H."/>
            <person name="de Bruijn I."/>
            <person name="Haas B.J."/>
            <person name="Belmonte R."/>
            <person name="Lobach L."/>
            <person name="Christie J."/>
            <person name="van den Ackerveken G."/>
            <person name="Bottin A."/>
            <person name="Bulone V."/>
            <person name="Diaz-Moreno S.M."/>
            <person name="Dumas B."/>
            <person name="Fan L."/>
            <person name="Gaulin E."/>
            <person name="Govers F."/>
            <person name="Grenville-Briggs L.J."/>
            <person name="Horner N.R."/>
            <person name="Levin J.Z."/>
            <person name="Mammella M."/>
            <person name="Meijer H.J."/>
            <person name="Morris P."/>
            <person name="Nusbaum C."/>
            <person name="Oome S."/>
            <person name="Phillips A.J."/>
            <person name="van Rooyen D."/>
            <person name="Rzeszutek E."/>
            <person name="Saraiva M."/>
            <person name="Secombes C.J."/>
            <person name="Seidl M.F."/>
            <person name="Snel B."/>
            <person name="Stassen J.H."/>
            <person name="Sykes S."/>
            <person name="Tripathy S."/>
            <person name="van den Berg H."/>
            <person name="Vega-Arreguin J.C."/>
            <person name="Wawra S."/>
            <person name="Young S.K."/>
            <person name="Zeng Q."/>
            <person name="Dieguez-Uribeondo J."/>
            <person name="Russ C."/>
            <person name="Tyler B.M."/>
            <person name="van West P."/>
        </authorList>
    </citation>
    <scope>NUCLEOTIDE SEQUENCE [LARGE SCALE GENOMIC DNA]</scope>
    <source>
        <strain evidence="4 5">CBS 223.65</strain>
    </source>
</reference>
<dbReference type="Pfam" id="PF20179">
    <property type="entry name" value="MSS51_C"/>
    <property type="match status" value="1"/>
</dbReference>
<proteinExistence type="inferred from homology"/>
<feature type="domain" description="Mitochondrial splicing suppressor 51-like C-terminal" evidence="3">
    <location>
        <begin position="76"/>
        <end position="252"/>
    </location>
</feature>
<dbReference type="GeneID" id="24136599"/>
<protein>
    <submittedName>
        <fullName evidence="4">Uncharacterized protein</fullName>
    </submittedName>
</protein>
<dbReference type="Proteomes" id="UP000030745">
    <property type="component" value="Unassembled WGS sequence"/>
</dbReference>
<dbReference type="AlphaFoldDB" id="A0A067BWI4"/>
<comment type="similarity">
    <text evidence="1">Belongs to the PIH1 family.</text>
</comment>
<evidence type="ECO:0000259" key="2">
    <source>
        <dbReference type="Pfam" id="PF18201"/>
    </source>
</evidence>
<dbReference type="InterPro" id="IPR046824">
    <property type="entry name" value="Mss51-like_C"/>
</dbReference>
<dbReference type="PANTHER" id="PTHR28069:SF1">
    <property type="entry name" value="PROTEIN MSS51, MITOCHONDRIAL"/>
    <property type="match status" value="1"/>
</dbReference>